<dbReference type="AlphaFoldDB" id="D8QK40"/>
<feature type="transmembrane region" description="Helical" evidence="2">
    <location>
        <begin position="212"/>
        <end position="236"/>
    </location>
</feature>
<dbReference type="InParanoid" id="D8QK40"/>
<keyword evidence="4" id="KW-1185">Reference proteome</keyword>
<dbReference type="RefSeq" id="XP_003026726.1">
    <property type="nucleotide sequence ID" value="XM_003026680.1"/>
</dbReference>
<dbReference type="HOGENOM" id="CLU_044614_3_3_1"/>
<evidence type="ECO:0000313" key="4">
    <source>
        <dbReference type="Proteomes" id="UP000007431"/>
    </source>
</evidence>
<evidence type="ECO:0000256" key="2">
    <source>
        <dbReference type="SAM" id="Phobius"/>
    </source>
</evidence>
<protein>
    <submittedName>
        <fullName evidence="3">Uncharacterized protein</fullName>
    </submittedName>
</protein>
<dbReference type="OMA" id="VNIIRIC"/>
<gene>
    <name evidence="3" type="ORF">SCHCODRAFT_238431</name>
</gene>
<dbReference type="Proteomes" id="UP000007431">
    <property type="component" value="Unassembled WGS sequence"/>
</dbReference>
<evidence type="ECO:0000256" key="1">
    <source>
        <dbReference type="SAM" id="MobiDB-lite"/>
    </source>
</evidence>
<feature type="region of interest" description="Disordered" evidence="1">
    <location>
        <begin position="315"/>
        <end position="344"/>
    </location>
</feature>
<organism evidence="4">
    <name type="scientific">Schizophyllum commune (strain H4-8 / FGSC 9210)</name>
    <name type="common">Split gill fungus</name>
    <dbReference type="NCBI Taxonomy" id="578458"/>
    <lineage>
        <taxon>Eukaryota</taxon>
        <taxon>Fungi</taxon>
        <taxon>Dikarya</taxon>
        <taxon>Basidiomycota</taxon>
        <taxon>Agaricomycotina</taxon>
        <taxon>Agaricomycetes</taxon>
        <taxon>Agaricomycetidae</taxon>
        <taxon>Agaricales</taxon>
        <taxon>Schizophyllaceae</taxon>
        <taxon>Schizophyllum</taxon>
    </lineage>
</organism>
<dbReference type="EMBL" id="GL377315">
    <property type="protein sequence ID" value="EFI91823.1"/>
    <property type="molecule type" value="Genomic_DNA"/>
</dbReference>
<reference evidence="3 4" key="1">
    <citation type="journal article" date="2010" name="Nat. Biotechnol.">
        <title>Genome sequence of the model mushroom Schizophyllum commune.</title>
        <authorList>
            <person name="Ohm R.A."/>
            <person name="de Jong J.F."/>
            <person name="Lugones L.G."/>
            <person name="Aerts A."/>
            <person name="Kothe E."/>
            <person name="Stajich J.E."/>
            <person name="de Vries R.P."/>
            <person name="Record E."/>
            <person name="Levasseur A."/>
            <person name="Baker S.E."/>
            <person name="Bartholomew K.A."/>
            <person name="Coutinho P.M."/>
            <person name="Erdmann S."/>
            <person name="Fowler T.J."/>
            <person name="Gathman A.C."/>
            <person name="Lombard V."/>
            <person name="Henrissat B."/>
            <person name="Knabe N."/>
            <person name="Kuees U."/>
            <person name="Lilly W.W."/>
            <person name="Lindquist E."/>
            <person name="Lucas S."/>
            <person name="Magnuson J.K."/>
            <person name="Piumi F."/>
            <person name="Raudaskoski M."/>
            <person name="Salamov A."/>
            <person name="Schmutz J."/>
            <person name="Schwarze F.W.M.R."/>
            <person name="vanKuyk P.A."/>
            <person name="Horton J.S."/>
            <person name="Grigoriev I.V."/>
            <person name="Woesten H.A.B."/>
        </authorList>
    </citation>
    <scope>NUCLEOTIDE SEQUENCE [LARGE SCALE GENOMIC DNA]</scope>
    <source>
        <strain evidence="4">H4-8 / FGSC 9210</strain>
    </source>
</reference>
<keyword evidence="2" id="KW-0812">Transmembrane</keyword>
<dbReference type="eggNOG" id="ENOG502SJRZ">
    <property type="taxonomic scope" value="Eukaryota"/>
</dbReference>
<feature type="transmembrane region" description="Helical" evidence="2">
    <location>
        <begin position="12"/>
        <end position="38"/>
    </location>
</feature>
<keyword evidence="2" id="KW-1133">Transmembrane helix</keyword>
<dbReference type="VEuPathDB" id="FungiDB:SCHCODRAFT_02520282"/>
<proteinExistence type="predicted"/>
<feature type="transmembrane region" description="Helical" evidence="2">
    <location>
        <begin position="50"/>
        <end position="68"/>
    </location>
</feature>
<feature type="transmembrane region" description="Helical" evidence="2">
    <location>
        <begin position="129"/>
        <end position="151"/>
    </location>
</feature>
<feature type="transmembrane region" description="Helical" evidence="2">
    <location>
        <begin position="242"/>
        <end position="263"/>
    </location>
</feature>
<sequence>MAPAGDIDLDIAGIISTVLEGVLYGLSLFMGAATVWVLKRGRKWKDVNRSMLVISFFLFAFSTAHLCIDMKRIYEGLVKYRDTFPGGPIAFFADVSQETFVSKNGIYTAHTCLGDGVVIYRAYMVWRSWWVVVLPIMLWCAVLATGIGTVYTISQVTADSGNIFASATASWITAFYATTLSCNFVATAFLAFRLWSVERGVNRARTGRSNIWPVLLIVIDAGVLYSVTLLCALILFASQSHAQYIVLDMVTPIISISFYMVLLRVGLKANDNMHVGSNSNPAGSHPRSAMQSSGPNASYYRGKALQVHISQFTESEGPVQDKSYVDPEIPLEDSHSYPPVGRRI</sequence>
<keyword evidence="2" id="KW-0472">Membrane</keyword>
<accession>D8QK40</accession>
<evidence type="ECO:0000313" key="3">
    <source>
        <dbReference type="EMBL" id="EFI91823.1"/>
    </source>
</evidence>
<name>D8QK40_SCHCM</name>
<dbReference type="KEGG" id="scm:SCHCO_02520282"/>
<dbReference type="OrthoDB" id="3354175at2759"/>
<dbReference type="GeneID" id="9593518"/>
<feature type="transmembrane region" description="Helical" evidence="2">
    <location>
        <begin position="171"/>
        <end position="192"/>
    </location>
</feature>